<dbReference type="eggNOG" id="COG2814">
    <property type="taxonomic scope" value="Bacteria"/>
</dbReference>
<sequence length="962" mass="102736">MRCSGPPEGSALFLATHLLVSEYPRAPHRVLPVVITRLLTAKSHMCSQHMWLLGAEVKRMLVQQRVHECFRVERRQVVRAFTQADELDGNAELLLNSDHDAALCRAVKLGQHDTGDVHDIAEDLRLNHTVLAGGRVNHEQNLGDRRFLLNHALNLAELIHQAGLVLQAARGVHEHGVNALLLASLHSIKRDGCRVGTFLLGTHGLHAHAVTPGGQLLGGGRTERIRGTQEQGLTVSDHHAGNLTDRGGLTNAVHANDQHHAGVAVAAGGLQFAVHVGANNLHELLTEHLLHGGGVARTLNAHALLQRLHQAGGRLGAEVGEQQGLFNFVPDVLVDAVAGEQSQQALAEHVVGACQAGAQAHQATRGRVRHIKFNSARCRAFGFFRRTAGGFCRLLTQRLQVRGLLGSAQNGEKYTGDNQYTQHDCADYHHRFIHTTSLPVWEVWLVEVTRMPGCRRSRLDTVKFFSRTHGWRLRVGPAAAARHRTISRMSMRNPAKTPPVFDPRTIDPNRVPTGLKVLIAASFMIAVGFGLVAPVLPNYAQNFNATVTMATMVVSALAITRLIFAPSAGQMITRWGERPVYTIGMLIVSVTSFMIAFAWDYWVLLGSRAVAGIGSVMFTVSAMGLLVRLSPAHMRGRISGYYATAFLLGNLLGPVIASALAPFGMRAPFIVYGFSLLAAGLIVWFLMPSQAALEAERDAIMEAAALAEGKGTGVLPSAAPSPANTQAGASAKAAKPAASGGAAGKSDLPAMTVRDALKFSNYRSALVSNWAIGWSVFGVQSSIIPLAAAYLATGGDMSDSVAGTLLASLAMATNSFGNALTQTFSGRFSDRFGRRVMAFSGLLLAGSAVTFMGFAPVAWVFVSLTACLGIGAAFMGPSIQAAVSDVIGTRRSGGQVLAVYQMCSDFGMILGPLVAGLIADAWGFVPAFIISGLLLVAAAFTWAPFRKARWPKDIADADYTGR</sequence>
<dbReference type="Pfam" id="PF07690">
    <property type="entry name" value="MFS_1"/>
    <property type="match status" value="2"/>
</dbReference>
<feature type="transmembrane region" description="Helical" evidence="7">
    <location>
        <begin position="924"/>
        <end position="945"/>
    </location>
</feature>
<gene>
    <name evidence="9" type="ordered locus">RMDY18_11590</name>
</gene>
<keyword evidence="5 7" id="KW-1133">Transmembrane helix</keyword>
<name>D2NTL5_ROTMD</name>
<keyword evidence="10" id="KW-1185">Reference proteome</keyword>
<keyword evidence="6 7" id="KW-0472">Membrane</keyword>
<reference evidence="9 10" key="2">
    <citation type="journal article" date="2010" name="J Osaka Dent Univ">
        <title>Isolation and identification of Rothia mucilaginosa from persistent apical periodontitis lesions.</title>
        <authorList>
            <person name="Yamane K."/>
            <person name="Yoshida M."/>
            <person name="Fujihira T."/>
            <person name="Baba T."/>
            <person name="Tsuji N."/>
            <person name="Hayashi H."/>
            <person name="Sugimori C."/>
            <person name="Yamanaka T."/>
            <person name="Mashimo C."/>
            <person name="Nambu T."/>
            <person name="Kawai H."/>
            <person name="Fukushima H."/>
        </authorList>
    </citation>
    <scope>NUCLEOTIDE SEQUENCE [LARGE SCALE GENOMIC DNA]</scope>
    <source>
        <strain evidence="9 10">DY-18</strain>
    </source>
</reference>
<evidence type="ECO:0000313" key="9">
    <source>
        <dbReference type="EMBL" id="BAI64991.1"/>
    </source>
</evidence>
<comment type="subcellular location">
    <subcellularLocation>
        <location evidence="1">Cell membrane</location>
        <topology evidence="1">Multi-pass membrane protein</topology>
    </subcellularLocation>
</comment>
<dbReference type="InterPro" id="IPR005829">
    <property type="entry name" value="Sugar_transporter_CS"/>
</dbReference>
<dbReference type="PROSITE" id="PS00216">
    <property type="entry name" value="SUGAR_TRANSPORT_1"/>
    <property type="match status" value="1"/>
</dbReference>
<evidence type="ECO:0000256" key="3">
    <source>
        <dbReference type="ARBA" id="ARBA00022448"/>
    </source>
</evidence>
<evidence type="ECO:0000256" key="6">
    <source>
        <dbReference type="ARBA" id="ARBA00023136"/>
    </source>
</evidence>
<dbReference type="InterPro" id="IPR050930">
    <property type="entry name" value="MFS_Vesicular_Transporter"/>
</dbReference>
<dbReference type="GO" id="GO:0022857">
    <property type="term" value="F:transmembrane transporter activity"/>
    <property type="evidence" value="ECO:0007669"/>
    <property type="project" value="InterPro"/>
</dbReference>
<dbReference type="InterPro" id="IPR036259">
    <property type="entry name" value="MFS_trans_sf"/>
</dbReference>
<dbReference type="HOGENOM" id="CLU_307341_0_0_11"/>
<proteinExistence type="inferred from homology"/>
<feature type="transmembrane region" description="Helical" evidence="7">
    <location>
        <begin position="897"/>
        <end position="918"/>
    </location>
</feature>
<dbReference type="PANTHER" id="PTHR23506:SF23">
    <property type="entry name" value="GH10249P"/>
    <property type="match status" value="1"/>
</dbReference>
<comment type="similarity">
    <text evidence="2">Belongs to the major facilitator superfamily. TCR/Tet family.</text>
</comment>
<feature type="transmembrane region" description="Helical" evidence="7">
    <location>
        <begin position="857"/>
        <end position="876"/>
    </location>
</feature>
<dbReference type="Gene3D" id="1.20.1250.20">
    <property type="entry name" value="MFS general substrate transporter like domains"/>
    <property type="match status" value="2"/>
</dbReference>
<dbReference type="STRING" id="680646.RMDY18_11590"/>
<feature type="transmembrane region" description="Helical" evidence="7">
    <location>
        <begin position="609"/>
        <end position="629"/>
    </location>
</feature>
<keyword evidence="4 7" id="KW-0812">Transmembrane</keyword>
<dbReference type="CDD" id="cd17325">
    <property type="entry name" value="MFS_MdtG_SLC18_like"/>
    <property type="match status" value="1"/>
</dbReference>
<organism evidence="9 10">
    <name type="scientific">Rothia mucilaginosa (strain DY-18)</name>
    <name type="common">Stomatococcus mucilaginosus</name>
    <dbReference type="NCBI Taxonomy" id="680646"/>
    <lineage>
        <taxon>Bacteria</taxon>
        <taxon>Bacillati</taxon>
        <taxon>Actinomycetota</taxon>
        <taxon>Actinomycetes</taxon>
        <taxon>Micrococcales</taxon>
        <taxon>Micrococcaceae</taxon>
        <taxon>Rothia</taxon>
    </lineage>
</organism>
<feature type="transmembrane region" description="Helical" evidence="7">
    <location>
        <begin position="832"/>
        <end position="851"/>
    </location>
</feature>
<dbReference type="InterPro" id="IPR001958">
    <property type="entry name" value="Tet-R_TetA/multi-R_MdtG-like"/>
</dbReference>
<feature type="transmembrane region" description="Helical" evidence="7">
    <location>
        <begin position="767"/>
        <end position="788"/>
    </location>
</feature>
<accession>D2NTL5</accession>
<dbReference type="InterPro" id="IPR011701">
    <property type="entry name" value="MFS"/>
</dbReference>
<dbReference type="EMBL" id="AP011540">
    <property type="protein sequence ID" value="BAI64991.1"/>
    <property type="molecule type" value="Genomic_DNA"/>
</dbReference>
<dbReference type="PANTHER" id="PTHR23506">
    <property type="entry name" value="GH10249P"/>
    <property type="match status" value="1"/>
</dbReference>
<dbReference type="PRINTS" id="PR01035">
    <property type="entry name" value="TCRTETA"/>
</dbReference>
<feature type="transmembrane region" description="Helical" evidence="7">
    <location>
        <begin position="800"/>
        <end position="820"/>
    </location>
</feature>
<evidence type="ECO:0000259" key="8">
    <source>
        <dbReference type="PROSITE" id="PS50850"/>
    </source>
</evidence>
<dbReference type="InterPro" id="IPR020846">
    <property type="entry name" value="MFS_dom"/>
</dbReference>
<reference evidence="10" key="1">
    <citation type="submission" date="2009-07" db="EMBL/GenBank/DDBJ databases">
        <title>Complete genome sequence of Rothia mucilaginosa DJ.</title>
        <authorList>
            <person name="Yamane K."/>
            <person name="Nambu T."/>
            <person name="Mashimo C."/>
            <person name="Sugimori C."/>
            <person name="Yamanaka T."/>
            <person name="Leung K."/>
            <person name="Fukushima H."/>
        </authorList>
    </citation>
    <scope>NUCLEOTIDE SEQUENCE [LARGE SCALE GENOMIC DNA]</scope>
    <source>
        <strain evidence="10">DY-18</strain>
    </source>
</reference>
<feature type="transmembrane region" description="Helical" evidence="7">
    <location>
        <begin position="580"/>
        <end position="603"/>
    </location>
</feature>
<feature type="domain" description="Major facilitator superfamily (MFS) profile" evidence="8">
    <location>
        <begin position="514"/>
        <end position="949"/>
    </location>
</feature>
<evidence type="ECO:0000256" key="5">
    <source>
        <dbReference type="ARBA" id="ARBA00022989"/>
    </source>
</evidence>
<dbReference type="PROSITE" id="PS50850">
    <property type="entry name" value="MFS"/>
    <property type="match status" value="1"/>
</dbReference>
<protein>
    <submittedName>
        <fullName evidence="9">Permease of the major facilitator superfamily</fullName>
    </submittedName>
</protein>
<evidence type="ECO:0000256" key="7">
    <source>
        <dbReference type="SAM" id="Phobius"/>
    </source>
</evidence>
<feature type="transmembrane region" description="Helical" evidence="7">
    <location>
        <begin position="517"/>
        <end position="536"/>
    </location>
</feature>
<feature type="transmembrane region" description="Helical" evidence="7">
    <location>
        <begin position="669"/>
        <end position="687"/>
    </location>
</feature>
<evidence type="ECO:0000256" key="1">
    <source>
        <dbReference type="ARBA" id="ARBA00004651"/>
    </source>
</evidence>
<dbReference type="KEGG" id="rmu:RMDY18_11590"/>
<evidence type="ECO:0000313" key="10">
    <source>
        <dbReference type="Proteomes" id="UP000001883"/>
    </source>
</evidence>
<dbReference type="Proteomes" id="UP000001883">
    <property type="component" value="Chromosome"/>
</dbReference>
<feature type="transmembrane region" description="Helical" evidence="7">
    <location>
        <begin position="641"/>
        <end position="663"/>
    </location>
</feature>
<dbReference type="GO" id="GO:0005886">
    <property type="term" value="C:plasma membrane"/>
    <property type="evidence" value="ECO:0007669"/>
    <property type="project" value="UniProtKB-SubCell"/>
</dbReference>
<reference evidence="9 10" key="3">
    <citation type="journal article" date="2010" name="Sequencing">
        <title>Complete Genome Sequence of Rothia mucilaginosa DY-18: A Clinical Isolate with Dense Meshwork-Like Structures from a Persistent Apical Periodontitis Lesion.</title>
        <authorList>
            <person name="Yamane K."/>
            <person name="Nambu T."/>
            <person name="Yamanaka T."/>
            <person name="Mashimo C."/>
            <person name="Sugimori C."/>
            <person name="Leung K.-P."/>
            <person name="Fukushima H."/>
        </authorList>
    </citation>
    <scope>NUCLEOTIDE SEQUENCE [LARGE SCALE GENOMIC DNA]</scope>
    <source>
        <strain evidence="9 10">DY-18</strain>
    </source>
</reference>
<keyword evidence="3" id="KW-0813">Transport</keyword>
<evidence type="ECO:0000256" key="2">
    <source>
        <dbReference type="ARBA" id="ARBA00007520"/>
    </source>
</evidence>
<evidence type="ECO:0000256" key="4">
    <source>
        <dbReference type="ARBA" id="ARBA00022692"/>
    </source>
</evidence>
<dbReference type="AlphaFoldDB" id="D2NTL5"/>
<dbReference type="SUPFAM" id="SSF103473">
    <property type="entry name" value="MFS general substrate transporter"/>
    <property type="match status" value="1"/>
</dbReference>